<feature type="domain" description="PAC" evidence="9">
    <location>
        <begin position="321"/>
        <end position="373"/>
    </location>
</feature>
<dbReference type="InterPro" id="IPR004358">
    <property type="entry name" value="Sig_transdc_His_kin-like_C"/>
</dbReference>
<comment type="catalytic activity">
    <reaction evidence="1">
        <text>ATP + protein L-histidine = ADP + protein N-phospho-L-histidine.</text>
        <dbReference type="EC" id="2.7.13.3"/>
    </reaction>
</comment>
<gene>
    <name evidence="10" type="ORF">JCM21142_93639</name>
</gene>
<dbReference type="Gene3D" id="3.30.565.10">
    <property type="entry name" value="Histidine kinase-like ATPase, C-terminal domain"/>
    <property type="match status" value="1"/>
</dbReference>
<accession>W7Y9A8</accession>
<dbReference type="InterPro" id="IPR036890">
    <property type="entry name" value="HATPase_C_sf"/>
</dbReference>
<dbReference type="CDD" id="cd00130">
    <property type="entry name" value="PAS"/>
    <property type="match status" value="3"/>
</dbReference>
<dbReference type="InterPro" id="IPR001610">
    <property type="entry name" value="PAC"/>
</dbReference>
<dbReference type="NCBIfam" id="TIGR00229">
    <property type="entry name" value="sensory_box"/>
    <property type="match status" value="3"/>
</dbReference>
<feature type="domain" description="Histidine kinase" evidence="7">
    <location>
        <begin position="520"/>
        <end position="739"/>
    </location>
</feature>
<dbReference type="PROSITE" id="PS50113">
    <property type="entry name" value="PAC"/>
    <property type="match status" value="3"/>
</dbReference>
<dbReference type="InterPro" id="IPR036097">
    <property type="entry name" value="HisK_dim/P_sf"/>
</dbReference>
<dbReference type="InterPro" id="IPR005467">
    <property type="entry name" value="His_kinase_dom"/>
</dbReference>
<dbReference type="SUPFAM" id="SSF47384">
    <property type="entry name" value="Homodimeric domain of signal transducing histidine kinase"/>
    <property type="match status" value="1"/>
</dbReference>
<feature type="domain" description="PAS" evidence="8">
    <location>
        <begin position="3"/>
        <end position="60"/>
    </location>
</feature>
<dbReference type="Pfam" id="PF02518">
    <property type="entry name" value="HATPase_c"/>
    <property type="match status" value="1"/>
</dbReference>
<reference evidence="10 11" key="1">
    <citation type="journal article" date="2014" name="Genome Announc.">
        <title>Draft Genome Sequence of Cytophaga fermentans JCM 21142T, a Facultative Anaerobe Isolated from Marine Mud.</title>
        <authorList>
            <person name="Starns D."/>
            <person name="Oshima K."/>
            <person name="Suda W."/>
            <person name="Iino T."/>
            <person name="Yuki M."/>
            <person name="Inoue J."/>
            <person name="Kitamura K."/>
            <person name="Iida T."/>
            <person name="Darby A."/>
            <person name="Hattori M."/>
            <person name="Ohkuma M."/>
        </authorList>
    </citation>
    <scope>NUCLEOTIDE SEQUENCE [LARGE SCALE GENOMIC DNA]</scope>
    <source>
        <strain evidence="10 11">JCM 21142</strain>
    </source>
</reference>
<evidence type="ECO:0000259" key="8">
    <source>
        <dbReference type="PROSITE" id="PS50112"/>
    </source>
</evidence>
<dbReference type="InterPro" id="IPR052162">
    <property type="entry name" value="Sensor_kinase/Photoreceptor"/>
</dbReference>
<feature type="domain" description="PAC" evidence="9">
    <location>
        <begin position="74"/>
        <end position="127"/>
    </location>
</feature>
<dbReference type="PANTHER" id="PTHR43304">
    <property type="entry name" value="PHYTOCHROME-LIKE PROTEIN CPH1"/>
    <property type="match status" value="1"/>
</dbReference>
<dbReference type="Pfam" id="PF00512">
    <property type="entry name" value="HisKA"/>
    <property type="match status" value="1"/>
</dbReference>
<dbReference type="STRING" id="869213.GCA_000517085_03047"/>
<dbReference type="PANTHER" id="PTHR43304:SF1">
    <property type="entry name" value="PAC DOMAIN-CONTAINING PROTEIN"/>
    <property type="match status" value="1"/>
</dbReference>
<evidence type="ECO:0000313" key="10">
    <source>
        <dbReference type="EMBL" id="GAF04917.1"/>
    </source>
</evidence>
<evidence type="ECO:0000256" key="1">
    <source>
        <dbReference type="ARBA" id="ARBA00000085"/>
    </source>
</evidence>
<keyword evidence="5 10" id="KW-0418">Kinase</keyword>
<keyword evidence="4" id="KW-0808">Transferase</keyword>
<evidence type="ECO:0000256" key="5">
    <source>
        <dbReference type="ARBA" id="ARBA00022777"/>
    </source>
</evidence>
<dbReference type="GO" id="GO:0000155">
    <property type="term" value="F:phosphorelay sensor kinase activity"/>
    <property type="evidence" value="ECO:0007669"/>
    <property type="project" value="InterPro"/>
</dbReference>
<dbReference type="InterPro" id="IPR013767">
    <property type="entry name" value="PAS_fold"/>
</dbReference>
<dbReference type="Proteomes" id="UP000019402">
    <property type="component" value="Unassembled WGS sequence"/>
</dbReference>
<dbReference type="InterPro" id="IPR003594">
    <property type="entry name" value="HATPase_dom"/>
</dbReference>
<organism evidence="10 11">
    <name type="scientific">Saccharicrinis fermentans DSM 9555 = JCM 21142</name>
    <dbReference type="NCBI Taxonomy" id="869213"/>
    <lineage>
        <taxon>Bacteria</taxon>
        <taxon>Pseudomonadati</taxon>
        <taxon>Bacteroidota</taxon>
        <taxon>Bacteroidia</taxon>
        <taxon>Marinilabiliales</taxon>
        <taxon>Marinilabiliaceae</taxon>
        <taxon>Saccharicrinis</taxon>
    </lineage>
</organism>
<keyword evidence="11" id="KW-1185">Reference proteome</keyword>
<dbReference type="PROSITE" id="PS50109">
    <property type="entry name" value="HIS_KIN"/>
    <property type="match status" value="1"/>
</dbReference>
<dbReference type="AlphaFoldDB" id="W7Y9A8"/>
<dbReference type="CDD" id="cd00082">
    <property type="entry name" value="HisKA"/>
    <property type="match status" value="1"/>
</dbReference>
<dbReference type="Gene3D" id="1.10.287.130">
    <property type="match status" value="1"/>
</dbReference>
<dbReference type="SMART" id="SM00091">
    <property type="entry name" value="PAS"/>
    <property type="match status" value="3"/>
</dbReference>
<dbReference type="SMART" id="SM00388">
    <property type="entry name" value="HisKA"/>
    <property type="match status" value="1"/>
</dbReference>
<feature type="domain" description="PAC" evidence="9">
    <location>
        <begin position="450"/>
        <end position="502"/>
    </location>
</feature>
<dbReference type="GO" id="GO:0006355">
    <property type="term" value="P:regulation of DNA-templated transcription"/>
    <property type="evidence" value="ECO:0007669"/>
    <property type="project" value="InterPro"/>
</dbReference>
<dbReference type="SUPFAM" id="SSF55874">
    <property type="entry name" value="ATPase domain of HSP90 chaperone/DNA topoisomerase II/histidine kinase"/>
    <property type="match status" value="1"/>
</dbReference>
<dbReference type="Pfam" id="PF13426">
    <property type="entry name" value="PAS_9"/>
    <property type="match status" value="1"/>
</dbReference>
<keyword evidence="3" id="KW-0597">Phosphoprotein</keyword>
<sequence length="739" mass="85181">MIQFDELQLALNELETIVVVTDTKGNIRYVNDAFVSKYGYSRKESMGSNLRMIRTDYHDEQFYKNLWKTILSGETWEGIFLNKSKKGRLIWEEAKISPIKKDGKLNGFIAIKDDITYKKELEEQFHKEKFLLDELFDNAPVGILLFKPLYTDDAISDLIVLKANSIAGKVFNQLGLVGQSLKQFIPEFPEITARATQMLLEKQNFELYFKSLNKHLNMRTFPLENERFCMYVHDVTQYKNNISALQKSELRYSTLVEDSPALIRRFNTKGIISYVNSYYANYFNKTPEQLIGDNIFELQWQVEAKTYRQQLEKLSPSYPFIEYQQEIVFPDGSKRWQKWVDRALMDSTGNIVEYQSVGMDFSQLKMTEKSLEEQKNRLDAIFENSIMGIGVLDHKGNIRMANARLKEMFEFNNDKEGTNYNYFNFAIKEEISDAQSNLKKIFEHKILDNFNIQRKFLTKNGKEFWADIFASAIATADKKHTEAVGLVIDITQKYRMEQELKASEKKLKQLNNTKDKLFSVIAHDIRNPFNAILGFSTLLNKKIDEFGPREIREFTQKILEASGQTYKLLEDLLTWAKSQLGQLRVNKIAFNPHDIINDCFESLLPNAHSKNIQLQNKVLDQLNIEADIDMFKFVIRNLVHNGIKFSHPNSTVECGSIATDQPDTITIYVKDSGVGIQAEKLKILFNLDDFISTQGTLSEKGTGLGLSLSREMIELNGGTISVTSTINAGSEFRVTLPIR</sequence>
<dbReference type="InterPro" id="IPR000700">
    <property type="entry name" value="PAS-assoc_C"/>
</dbReference>
<dbReference type="eggNOG" id="COG2202">
    <property type="taxonomic scope" value="Bacteria"/>
</dbReference>
<dbReference type="SMART" id="SM00387">
    <property type="entry name" value="HATPase_c"/>
    <property type="match status" value="1"/>
</dbReference>
<evidence type="ECO:0000256" key="6">
    <source>
        <dbReference type="SAM" id="Coils"/>
    </source>
</evidence>
<dbReference type="Pfam" id="PF00989">
    <property type="entry name" value="PAS"/>
    <property type="match status" value="2"/>
</dbReference>
<evidence type="ECO:0000259" key="7">
    <source>
        <dbReference type="PROSITE" id="PS50109"/>
    </source>
</evidence>
<dbReference type="EC" id="2.7.13.3" evidence="2"/>
<dbReference type="Gene3D" id="3.30.450.20">
    <property type="entry name" value="PAS domain"/>
    <property type="match status" value="3"/>
</dbReference>
<dbReference type="InterPro" id="IPR003661">
    <property type="entry name" value="HisK_dim/P_dom"/>
</dbReference>
<dbReference type="SUPFAM" id="SSF55785">
    <property type="entry name" value="PYP-like sensor domain (PAS domain)"/>
    <property type="match status" value="3"/>
</dbReference>
<dbReference type="SMART" id="SM00086">
    <property type="entry name" value="PAC"/>
    <property type="match status" value="3"/>
</dbReference>
<comment type="caution">
    <text evidence="10">The sequence shown here is derived from an EMBL/GenBank/DDBJ whole genome shotgun (WGS) entry which is preliminary data.</text>
</comment>
<dbReference type="InterPro" id="IPR000014">
    <property type="entry name" value="PAS"/>
</dbReference>
<dbReference type="eggNOG" id="COG2205">
    <property type="taxonomic scope" value="Bacteria"/>
</dbReference>
<evidence type="ECO:0000313" key="11">
    <source>
        <dbReference type="Proteomes" id="UP000019402"/>
    </source>
</evidence>
<keyword evidence="6" id="KW-0175">Coiled coil</keyword>
<evidence type="ECO:0000259" key="9">
    <source>
        <dbReference type="PROSITE" id="PS50113"/>
    </source>
</evidence>
<dbReference type="InterPro" id="IPR035965">
    <property type="entry name" value="PAS-like_dom_sf"/>
</dbReference>
<protein>
    <recommendedName>
        <fullName evidence="2">histidine kinase</fullName>
        <ecNumber evidence="2">2.7.13.3</ecNumber>
    </recommendedName>
</protein>
<evidence type="ECO:0000256" key="4">
    <source>
        <dbReference type="ARBA" id="ARBA00022679"/>
    </source>
</evidence>
<name>W7Y9A8_9BACT</name>
<evidence type="ECO:0000256" key="3">
    <source>
        <dbReference type="ARBA" id="ARBA00022553"/>
    </source>
</evidence>
<proteinExistence type="predicted"/>
<dbReference type="PROSITE" id="PS50112">
    <property type="entry name" value="PAS"/>
    <property type="match status" value="2"/>
</dbReference>
<evidence type="ECO:0000256" key="2">
    <source>
        <dbReference type="ARBA" id="ARBA00012438"/>
    </source>
</evidence>
<dbReference type="EMBL" id="BAMD01000060">
    <property type="protein sequence ID" value="GAF04917.1"/>
    <property type="molecule type" value="Genomic_DNA"/>
</dbReference>
<dbReference type="PRINTS" id="PR00344">
    <property type="entry name" value="BCTRLSENSOR"/>
</dbReference>
<feature type="domain" description="PAS" evidence="8">
    <location>
        <begin position="248"/>
        <end position="298"/>
    </location>
</feature>
<dbReference type="RefSeq" id="WP_027472529.1">
    <property type="nucleotide sequence ID" value="NZ_BAMD01000060.1"/>
</dbReference>
<feature type="coiled-coil region" evidence="6">
    <location>
        <begin position="493"/>
        <end position="520"/>
    </location>
</feature>
<dbReference type="OrthoDB" id="9781208at2"/>